<evidence type="ECO:0000313" key="1">
    <source>
        <dbReference type="EMBL" id="MCW3171389.1"/>
    </source>
</evidence>
<dbReference type="Proteomes" id="UP001163714">
    <property type="component" value="Unassembled WGS sequence"/>
</dbReference>
<gene>
    <name evidence="1" type="ORF">OHT75_02715</name>
</gene>
<sequence length="41" mass="4796">MKQSKVIKEALKHWYSQPREKTGSCQQFMKTLAEKLAKEGK</sequence>
<proteinExistence type="predicted"/>
<protein>
    <submittedName>
        <fullName evidence="1">Uncharacterized protein</fullName>
    </submittedName>
</protein>
<reference evidence="1" key="1">
    <citation type="submission" date="2022-10" db="EMBL/GenBank/DDBJ databases">
        <title>Shewanella flava sp. nov, isolated from the estuary of the Fenhe River into the Yellow River.</title>
        <authorList>
            <person name="Li Y."/>
        </authorList>
    </citation>
    <scope>NUCLEOTIDE SEQUENCE</scope>
    <source>
        <strain evidence="1">FYR11-62</strain>
    </source>
</reference>
<dbReference type="EMBL" id="JAPDMX010000003">
    <property type="protein sequence ID" value="MCW3171389.1"/>
    <property type="molecule type" value="Genomic_DNA"/>
</dbReference>
<evidence type="ECO:0000313" key="2">
    <source>
        <dbReference type="Proteomes" id="UP001163714"/>
    </source>
</evidence>
<accession>A0ABT3I5N4</accession>
<name>A0ABT3I5N4_9GAMM</name>
<dbReference type="RefSeq" id="WP_264724880.1">
    <property type="nucleotide sequence ID" value="NZ_JAPDMX010000003.1"/>
</dbReference>
<keyword evidence="2" id="KW-1185">Reference proteome</keyword>
<organism evidence="1 2">
    <name type="scientific">Shewanella subflava</name>
    <dbReference type="NCBI Taxonomy" id="2986476"/>
    <lineage>
        <taxon>Bacteria</taxon>
        <taxon>Pseudomonadati</taxon>
        <taxon>Pseudomonadota</taxon>
        <taxon>Gammaproteobacteria</taxon>
        <taxon>Alteromonadales</taxon>
        <taxon>Shewanellaceae</taxon>
        <taxon>Shewanella</taxon>
    </lineage>
</organism>
<comment type="caution">
    <text evidence="1">The sequence shown here is derived from an EMBL/GenBank/DDBJ whole genome shotgun (WGS) entry which is preliminary data.</text>
</comment>